<reference evidence="2 3" key="2">
    <citation type="submission" date="2018-04" db="EMBL/GenBank/DDBJ databases">
        <title>OglaRS2 (Oryza glaberrima Reference Sequence Version 2).</title>
        <authorList>
            <person name="Zhang J."/>
            <person name="Kudrna D."/>
            <person name="Lee S."/>
            <person name="Talag J."/>
            <person name="Rajasekar S."/>
            <person name="Wing R.A."/>
        </authorList>
    </citation>
    <scope>NUCLEOTIDE SEQUENCE [LARGE SCALE GENOMIC DNA]</scope>
    <source>
        <strain evidence="2 3">cv. IRGC 96717</strain>
    </source>
</reference>
<name>I1QNR4_ORYGL</name>
<organism evidence="2 3">
    <name type="scientific">Oryza glaberrima</name>
    <name type="common">African rice</name>
    <dbReference type="NCBI Taxonomy" id="4538"/>
    <lineage>
        <taxon>Eukaryota</taxon>
        <taxon>Viridiplantae</taxon>
        <taxon>Streptophyta</taxon>
        <taxon>Embryophyta</taxon>
        <taxon>Tracheophyta</taxon>
        <taxon>Spermatophyta</taxon>
        <taxon>Magnoliopsida</taxon>
        <taxon>Liliopsida</taxon>
        <taxon>Poales</taxon>
        <taxon>Poaceae</taxon>
        <taxon>BOP clade</taxon>
        <taxon>Oryzoideae</taxon>
        <taxon>Oryzeae</taxon>
        <taxon>Oryzinae</taxon>
        <taxon>Oryza</taxon>
    </lineage>
</organism>
<feature type="domain" description="Aminotransferase-like plant mobile" evidence="1">
    <location>
        <begin position="14"/>
        <end position="103"/>
    </location>
</feature>
<dbReference type="AlphaFoldDB" id="I1QNR4"/>
<dbReference type="InterPro" id="IPR044824">
    <property type="entry name" value="MAIN-like"/>
</dbReference>
<dbReference type="Proteomes" id="UP000007306">
    <property type="component" value="Chromosome 9"/>
</dbReference>
<proteinExistence type="predicted"/>
<keyword evidence="3" id="KW-1185">Reference proteome</keyword>
<sequence length="104" mass="11712">NFSHLDDAAEPWRVECYARAYILHLLEGVLFPDAGGDIALAMWIPLVANLGDLGRFSWGSAVLAWTYRQLCEACCRQTPSSNMSGCVLLIQMWMWLRLPVGRPK</sequence>
<dbReference type="STRING" id="4538.I1QNR4"/>
<dbReference type="EnsemblPlants" id="ORGLA09G0069300.1">
    <property type="protein sequence ID" value="ORGLA09G0069300.1"/>
    <property type="gene ID" value="ORGLA09G0069300"/>
</dbReference>
<dbReference type="Gramene" id="ORGLA09G0069300.1">
    <property type="protein sequence ID" value="ORGLA09G0069300.1"/>
    <property type="gene ID" value="ORGLA09G0069300"/>
</dbReference>
<dbReference type="OMA" id="DIALAMW"/>
<protein>
    <recommendedName>
        <fullName evidence="1">Aminotransferase-like plant mobile domain-containing protein</fullName>
    </recommendedName>
</protein>
<evidence type="ECO:0000313" key="2">
    <source>
        <dbReference type="EnsemblPlants" id="ORGLA09G0069300.1"/>
    </source>
</evidence>
<accession>I1QNR4</accession>
<dbReference type="Pfam" id="PF10536">
    <property type="entry name" value="PMD"/>
    <property type="match status" value="1"/>
</dbReference>
<dbReference type="InterPro" id="IPR019557">
    <property type="entry name" value="AminoTfrase-like_pln_mobile"/>
</dbReference>
<dbReference type="HOGENOM" id="CLU_2256992_0_0_1"/>
<dbReference type="PANTHER" id="PTHR46033:SF8">
    <property type="entry name" value="PROTEIN MAINTENANCE OF MERISTEMS-LIKE"/>
    <property type="match status" value="1"/>
</dbReference>
<evidence type="ECO:0000259" key="1">
    <source>
        <dbReference type="Pfam" id="PF10536"/>
    </source>
</evidence>
<dbReference type="PANTHER" id="PTHR46033">
    <property type="entry name" value="PROTEIN MAIN-LIKE 2"/>
    <property type="match status" value="1"/>
</dbReference>
<dbReference type="GO" id="GO:0010073">
    <property type="term" value="P:meristem maintenance"/>
    <property type="evidence" value="ECO:0007669"/>
    <property type="project" value="InterPro"/>
</dbReference>
<evidence type="ECO:0000313" key="3">
    <source>
        <dbReference type="Proteomes" id="UP000007306"/>
    </source>
</evidence>
<reference evidence="2" key="1">
    <citation type="submission" date="2015-06" db="UniProtKB">
        <authorList>
            <consortium name="EnsemblPlants"/>
        </authorList>
    </citation>
    <scope>IDENTIFICATION</scope>
</reference>